<keyword evidence="2" id="KW-1185">Reference proteome</keyword>
<reference evidence="1" key="1">
    <citation type="submission" date="2023-04" db="EMBL/GenBank/DDBJ databases">
        <title>Draft Genome sequencing of Naganishia species isolated from polar environments using Oxford Nanopore Technology.</title>
        <authorList>
            <person name="Leo P."/>
            <person name="Venkateswaran K."/>
        </authorList>
    </citation>
    <scope>NUCLEOTIDE SEQUENCE</scope>
    <source>
        <strain evidence="1">MNA-CCFEE 5423</strain>
    </source>
</reference>
<sequence length="240" mass="26248">MTSGDTTLGEILPHLLNKRNHMRVSYDSGRKPKGSKNLVQSDPRIPERVTFYVDVPSKKPAKQEHDSPIEGFVCARIRLGRKRISGEGLEKSSLGLYVIEVEPDTGVGVISGEAPLGTDELDEEGNRDVLDELVAEEQGVEDGSGSEIEPKQRVEHFIRANSDIFPREELLSLLRKGSEFSLESLNRANNGLSSIDEAKARLCVELNGLLDVVSELSSEYGSQDNTQSTAPGTTSSQQKV</sequence>
<name>A0ACC2VKA5_9TREE</name>
<gene>
    <name evidence="1" type="ORF">QFC21_004196</name>
</gene>
<dbReference type="EMBL" id="JASBWT010000013">
    <property type="protein sequence ID" value="KAJ9099315.1"/>
    <property type="molecule type" value="Genomic_DNA"/>
</dbReference>
<organism evidence="1 2">
    <name type="scientific">Naganishia friedmannii</name>
    <dbReference type="NCBI Taxonomy" id="89922"/>
    <lineage>
        <taxon>Eukaryota</taxon>
        <taxon>Fungi</taxon>
        <taxon>Dikarya</taxon>
        <taxon>Basidiomycota</taxon>
        <taxon>Agaricomycotina</taxon>
        <taxon>Tremellomycetes</taxon>
        <taxon>Filobasidiales</taxon>
        <taxon>Filobasidiaceae</taxon>
        <taxon>Naganishia</taxon>
    </lineage>
</organism>
<evidence type="ECO:0000313" key="1">
    <source>
        <dbReference type="EMBL" id="KAJ9099315.1"/>
    </source>
</evidence>
<comment type="caution">
    <text evidence="1">The sequence shown here is derived from an EMBL/GenBank/DDBJ whole genome shotgun (WGS) entry which is preliminary data.</text>
</comment>
<evidence type="ECO:0000313" key="2">
    <source>
        <dbReference type="Proteomes" id="UP001227268"/>
    </source>
</evidence>
<proteinExistence type="predicted"/>
<accession>A0ACC2VKA5</accession>
<protein>
    <submittedName>
        <fullName evidence="1">Uncharacterized protein</fullName>
    </submittedName>
</protein>
<dbReference type="Proteomes" id="UP001227268">
    <property type="component" value="Unassembled WGS sequence"/>
</dbReference>